<dbReference type="EMBL" id="LAXJ01000005">
    <property type="protein sequence ID" value="KRS13547.1"/>
    <property type="molecule type" value="Genomic_DNA"/>
</dbReference>
<dbReference type="Pfam" id="PF14815">
    <property type="entry name" value="NUDIX_4"/>
    <property type="match status" value="1"/>
</dbReference>
<dbReference type="PATRIC" id="fig|1641875.4.peg.3722"/>
<dbReference type="AlphaFoldDB" id="A0A0T5NX96"/>
<feature type="domain" description="Adenine DNA glycosylase C-terminal" evidence="5">
    <location>
        <begin position="5"/>
        <end position="57"/>
    </location>
</feature>
<sequence length="71" mass="7999">MLDAEARHTFTHFHLRLKIAYACIGAKENNPSDTTRFVPAHAFKPTDLPTVMRKVFDLAREPLQDCAANTS</sequence>
<dbReference type="InterPro" id="IPR015797">
    <property type="entry name" value="NUDIX_hydrolase-like_dom_sf"/>
</dbReference>
<dbReference type="GO" id="GO:0016787">
    <property type="term" value="F:hydrolase activity"/>
    <property type="evidence" value="ECO:0007669"/>
    <property type="project" value="UniProtKB-KW"/>
</dbReference>
<gene>
    <name evidence="6" type="ORF">XM53_06770</name>
</gene>
<protein>
    <recommendedName>
        <fullName evidence="5">Adenine DNA glycosylase C-terminal domain-containing protein</fullName>
    </recommendedName>
</protein>
<keyword evidence="1" id="KW-0479">Metal-binding</keyword>
<evidence type="ECO:0000313" key="7">
    <source>
        <dbReference type="Proteomes" id="UP000051295"/>
    </source>
</evidence>
<dbReference type="STRING" id="1641875.XM53_06770"/>
<dbReference type="Gene3D" id="3.90.79.10">
    <property type="entry name" value="Nucleoside Triphosphate Pyrophosphohydrolase"/>
    <property type="match status" value="1"/>
</dbReference>
<keyword evidence="4" id="KW-0234">DNA repair</keyword>
<dbReference type="SUPFAM" id="SSF55811">
    <property type="entry name" value="Nudix"/>
    <property type="match status" value="1"/>
</dbReference>
<keyword evidence="2" id="KW-0227">DNA damage</keyword>
<proteinExistence type="predicted"/>
<evidence type="ECO:0000313" key="6">
    <source>
        <dbReference type="EMBL" id="KRS13547.1"/>
    </source>
</evidence>
<organism evidence="6 7">
    <name type="scientific">Roseovarius atlanticus</name>
    <dbReference type="NCBI Taxonomy" id="1641875"/>
    <lineage>
        <taxon>Bacteria</taxon>
        <taxon>Pseudomonadati</taxon>
        <taxon>Pseudomonadota</taxon>
        <taxon>Alphaproteobacteria</taxon>
        <taxon>Rhodobacterales</taxon>
        <taxon>Roseobacteraceae</taxon>
        <taxon>Roseovarius</taxon>
    </lineage>
</organism>
<evidence type="ECO:0000256" key="4">
    <source>
        <dbReference type="ARBA" id="ARBA00023204"/>
    </source>
</evidence>
<dbReference type="GO" id="GO:0006281">
    <property type="term" value="P:DNA repair"/>
    <property type="evidence" value="ECO:0007669"/>
    <property type="project" value="UniProtKB-KW"/>
</dbReference>
<name>A0A0T5NX96_9RHOB</name>
<dbReference type="GO" id="GO:0046872">
    <property type="term" value="F:metal ion binding"/>
    <property type="evidence" value="ECO:0007669"/>
    <property type="project" value="UniProtKB-KW"/>
</dbReference>
<keyword evidence="3" id="KW-0378">Hydrolase</keyword>
<evidence type="ECO:0000256" key="1">
    <source>
        <dbReference type="ARBA" id="ARBA00022723"/>
    </source>
</evidence>
<comment type="caution">
    <text evidence="6">The sequence shown here is derived from an EMBL/GenBank/DDBJ whole genome shotgun (WGS) entry which is preliminary data.</text>
</comment>
<reference evidence="6 7" key="1">
    <citation type="submission" date="2015-04" db="EMBL/GenBank/DDBJ databases">
        <title>The draft genome sequence of Roseovarius sp.R12b.</title>
        <authorList>
            <person name="Li G."/>
            <person name="Lai Q."/>
            <person name="Shao Z."/>
            <person name="Yan P."/>
        </authorList>
    </citation>
    <scope>NUCLEOTIDE SEQUENCE [LARGE SCALE GENOMIC DNA]</scope>
    <source>
        <strain evidence="6 7">R12B</strain>
    </source>
</reference>
<accession>A0A0T5NX96</accession>
<dbReference type="Proteomes" id="UP000051295">
    <property type="component" value="Unassembled WGS sequence"/>
</dbReference>
<keyword evidence="7" id="KW-1185">Reference proteome</keyword>
<evidence type="ECO:0000259" key="5">
    <source>
        <dbReference type="Pfam" id="PF14815"/>
    </source>
</evidence>
<evidence type="ECO:0000256" key="3">
    <source>
        <dbReference type="ARBA" id="ARBA00022801"/>
    </source>
</evidence>
<evidence type="ECO:0000256" key="2">
    <source>
        <dbReference type="ARBA" id="ARBA00022763"/>
    </source>
</evidence>
<dbReference type="InterPro" id="IPR029119">
    <property type="entry name" value="MutY_C"/>
</dbReference>